<dbReference type="PROSITE" id="PS51257">
    <property type="entry name" value="PROKAR_LIPOPROTEIN"/>
    <property type="match status" value="1"/>
</dbReference>
<gene>
    <name evidence="6" type="ORF">EV139_3045</name>
</gene>
<dbReference type="PIRSF" id="PIRSF002741">
    <property type="entry name" value="MppA"/>
    <property type="match status" value="1"/>
</dbReference>
<evidence type="ECO:0000259" key="5">
    <source>
        <dbReference type="Pfam" id="PF00496"/>
    </source>
</evidence>
<accession>A0A4V2FNA5</accession>
<keyword evidence="2" id="KW-0813">Transport</keyword>
<dbReference type="RefSeq" id="WP_119076931.1">
    <property type="nucleotide sequence ID" value="NZ_QYAG01000003.1"/>
</dbReference>
<reference evidence="6 7" key="1">
    <citation type="journal article" date="2015" name="Stand. Genomic Sci.">
        <title>Genomic Encyclopedia of Bacterial and Archaeal Type Strains, Phase III: the genomes of soil and plant-associated and newly described type strains.</title>
        <authorList>
            <person name="Whitman W.B."/>
            <person name="Woyke T."/>
            <person name="Klenk H.P."/>
            <person name="Zhou Y."/>
            <person name="Lilburn T.G."/>
            <person name="Beck B.J."/>
            <person name="De Vos P."/>
            <person name="Vandamme P."/>
            <person name="Eisen J.A."/>
            <person name="Garrity G."/>
            <person name="Hugenholtz P."/>
            <person name="Kyrpides N.C."/>
        </authorList>
    </citation>
    <scope>NUCLEOTIDE SEQUENCE [LARGE SCALE GENOMIC DNA]</scope>
    <source>
        <strain evidence="6 7">RF6</strain>
    </source>
</reference>
<dbReference type="Pfam" id="PF00496">
    <property type="entry name" value="SBP_bac_5"/>
    <property type="match status" value="1"/>
</dbReference>
<feature type="signal peptide" evidence="4">
    <location>
        <begin position="1"/>
        <end position="23"/>
    </location>
</feature>
<evidence type="ECO:0000256" key="3">
    <source>
        <dbReference type="ARBA" id="ARBA00022729"/>
    </source>
</evidence>
<proteinExistence type="inferred from homology"/>
<dbReference type="PANTHER" id="PTHR30290">
    <property type="entry name" value="PERIPLASMIC BINDING COMPONENT OF ABC TRANSPORTER"/>
    <property type="match status" value="1"/>
</dbReference>
<dbReference type="InterPro" id="IPR030678">
    <property type="entry name" value="Peptide/Ni-bd"/>
</dbReference>
<dbReference type="GO" id="GO:1904680">
    <property type="term" value="F:peptide transmembrane transporter activity"/>
    <property type="evidence" value="ECO:0007669"/>
    <property type="project" value="TreeGrafter"/>
</dbReference>
<dbReference type="InterPro" id="IPR000914">
    <property type="entry name" value="SBP_5_dom"/>
</dbReference>
<name>A0A4V2FNA5_9MICO</name>
<dbReference type="GO" id="GO:0042597">
    <property type="term" value="C:periplasmic space"/>
    <property type="evidence" value="ECO:0007669"/>
    <property type="project" value="UniProtKB-ARBA"/>
</dbReference>
<comment type="caution">
    <text evidence="6">The sequence shown here is derived from an EMBL/GenBank/DDBJ whole genome shotgun (WGS) entry which is preliminary data.</text>
</comment>
<feature type="domain" description="Solute-binding protein family 5" evidence="5">
    <location>
        <begin position="83"/>
        <end position="418"/>
    </location>
</feature>
<dbReference type="PANTHER" id="PTHR30290:SF9">
    <property type="entry name" value="OLIGOPEPTIDE-BINDING PROTEIN APPA"/>
    <property type="match status" value="1"/>
</dbReference>
<keyword evidence="3 4" id="KW-0732">Signal</keyword>
<dbReference type="SUPFAM" id="SSF53850">
    <property type="entry name" value="Periplasmic binding protein-like II"/>
    <property type="match status" value="1"/>
</dbReference>
<dbReference type="Gene3D" id="3.40.190.10">
    <property type="entry name" value="Periplasmic binding protein-like II"/>
    <property type="match status" value="1"/>
</dbReference>
<comment type="similarity">
    <text evidence="1">Belongs to the bacterial solute-binding protein 5 family.</text>
</comment>
<evidence type="ECO:0000313" key="7">
    <source>
        <dbReference type="Proteomes" id="UP000291832"/>
    </source>
</evidence>
<protein>
    <submittedName>
        <fullName evidence="6">ABC-type transport system substrate-binding protein</fullName>
    </submittedName>
</protein>
<dbReference type="Proteomes" id="UP000291832">
    <property type="component" value="Unassembled WGS sequence"/>
</dbReference>
<evidence type="ECO:0000256" key="1">
    <source>
        <dbReference type="ARBA" id="ARBA00005695"/>
    </source>
</evidence>
<dbReference type="Gene3D" id="3.10.105.10">
    <property type="entry name" value="Dipeptide-binding Protein, Domain 3"/>
    <property type="match status" value="1"/>
</dbReference>
<dbReference type="InterPro" id="IPR039424">
    <property type="entry name" value="SBP_5"/>
</dbReference>
<evidence type="ECO:0000256" key="2">
    <source>
        <dbReference type="ARBA" id="ARBA00022448"/>
    </source>
</evidence>
<dbReference type="GO" id="GO:0043190">
    <property type="term" value="C:ATP-binding cassette (ABC) transporter complex"/>
    <property type="evidence" value="ECO:0007669"/>
    <property type="project" value="InterPro"/>
</dbReference>
<feature type="chain" id="PRO_5038949869" evidence="4">
    <location>
        <begin position="24"/>
        <end position="504"/>
    </location>
</feature>
<dbReference type="CDD" id="cd00995">
    <property type="entry name" value="PBP2_NikA_DppA_OppA_like"/>
    <property type="match status" value="1"/>
</dbReference>
<dbReference type="GO" id="GO:0015833">
    <property type="term" value="P:peptide transport"/>
    <property type="evidence" value="ECO:0007669"/>
    <property type="project" value="TreeGrafter"/>
</dbReference>
<dbReference type="OrthoDB" id="3225986at2"/>
<evidence type="ECO:0000313" key="6">
    <source>
        <dbReference type="EMBL" id="RZT60599.1"/>
    </source>
</evidence>
<organism evidence="6 7">
    <name type="scientific">Leucobacter luti</name>
    <dbReference type="NCBI Taxonomy" id="340320"/>
    <lineage>
        <taxon>Bacteria</taxon>
        <taxon>Bacillati</taxon>
        <taxon>Actinomycetota</taxon>
        <taxon>Actinomycetes</taxon>
        <taxon>Micrococcales</taxon>
        <taxon>Microbacteriaceae</taxon>
        <taxon>Leucobacter</taxon>
    </lineage>
</organism>
<dbReference type="AlphaFoldDB" id="A0A4V2FNA5"/>
<keyword evidence="7" id="KW-1185">Reference proteome</keyword>
<evidence type="ECO:0000256" key="4">
    <source>
        <dbReference type="SAM" id="SignalP"/>
    </source>
</evidence>
<dbReference type="EMBL" id="SHKI01000008">
    <property type="protein sequence ID" value="RZT60599.1"/>
    <property type="molecule type" value="Genomic_DNA"/>
</dbReference>
<sequence length="504" mass="53283">MKRKTLGTVVLAVTMATALVACSADPGTSQGDESAVSGGTIRVGLDIEVSSVDPIGNDIGQQSSLVLANAIYEPLLMDGPRGELVPVLAESLESDDLIDWTLILRPDLTFSDGTALDAAAVIAHIERAQNSESAVAQGAQEIIEIAEVDETTVEMTLAEANATFPRYFARNLGMIGSTTATDPEGSPLGAGPYRLVSLSAGSSLTVERNPEYAGNTPAYADEIVFQFLPDTDSRYQTLAAGTVDVVWIETPSLMTQAETDGLQLALANATTATAIFNTEQAPFNDPLARRAVQTAIDRDALLQVTNQGQGALSHGPISSQSEYQTGSTYPEFDPDAARALLEQYGQPLAFAYTTDAQPEAMARATAIQQMLGDVGIEMEIDVADAATWASKLFAKDFHVIEFVTSGYGDTGSAMTMFEADSFSNFGGYANAEVSALIDQARSATTPQERSDLYNAASELIVAEAAVLFFTESPSGFIASPKIGGLPDVSDRNVISVSPGEWWIK</sequence>